<dbReference type="InterPro" id="IPR036162">
    <property type="entry name" value="Resolvase-like_N_sf"/>
</dbReference>
<dbReference type="SMART" id="SM00857">
    <property type="entry name" value="Resolvase"/>
    <property type="match status" value="1"/>
</dbReference>
<dbReference type="PANTHER" id="PTHR30461:SF26">
    <property type="entry name" value="RESOLVASE HOMOLOG YNEB"/>
    <property type="match status" value="1"/>
</dbReference>
<dbReference type="Pfam" id="PF00239">
    <property type="entry name" value="Resolvase"/>
    <property type="match status" value="1"/>
</dbReference>
<evidence type="ECO:0000256" key="3">
    <source>
        <dbReference type="ARBA" id="ARBA00023125"/>
    </source>
</evidence>
<evidence type="ECO:0000256" key="4">
    <source>
        <dbReference type="ARBA" id="ARBA00023172"/>
    </source>
</evidence>
<dbReference type="EMBL" id="BMLM01000001">
    <property type="protein sequence ID" value="GGN84951.1"/>
    <property type="molecule type" value="Genomic_DNA"/>
</dbReference>
<dbReference type="SUPFAM" id="SSF46689">
    <property type="entry name" value="Homeodomain-like"/>
    <property type="match status" value="1"/>
</dbReference>
<dbReference type="InterPro" id="IPR050639">
    <property type="entry name" value="SSR_resolvase"/>
</dbReference>
<dbReference type="PROSITE" id="PS00397">
    <property type="entry name" value="RECOMBINASES_1"/>
    <property type="match status" value="1"/>
</dbReference>
<evidence type="ECO:0000259" key="6">
    <source>
        <dbReference type="PROSITE" id="PS51736"/>
    </source>
</evidence>
<evidence type="ECO:0000256" key="1">
    <source>
        <dbReference type="ARBA" id="ARBA00009913"/>
    </source>
</evidence>
<dbReference type="RefSeq" id="WP_188717763.1">
    <property type="nucleotide sequence ID" value="NZ_BAABBD010000002.1"/>
</dbReference>
<sequence length="197" mass="21736">MAGHNKGQTVGYVRVSSDEQNVARQLEAIGTVDRTFTDRISGRSRSTRRGLSEMTAYVRDGDTVLVSSMDRLARSLRDLDDIVSELTGRGVTVRFLKEALTFSPTGNDHFARFQMQLIGAVAELERNLIRERQAEGIAIAKTRGVYRRTPKLTPSAVAAAQERIDQKVPLAVIARELGVSRQTLYTALGRQQSSTGQ</sequence>
<dbReference type="Proteomes" id="UP000626982">
    <property type="component" value="Unassembled WGS sequence"/>
</dbReference>
<evidence type="ECO:0000256" key="2">
    <source>
        <dbReference type="ARBA" id="ARBA00022908"/>
    </source>
</evidence>
<dbReference type="CDD" id="cd03768">
    <property type="entry name" value="SR_ResInv"/>
    <property type="match status" value="1"/>
</dbReference>
<evidence type="ECO:0000313" key="7">
    <source>
        <dbReference type="EMBL" id="GGN84951.1"/>
    </source>
</evidence>
<keyword evidence="8" id="KW-1185">Reference proteome</keyword>
<gene>
    <name evidence="7" type="ORF">GCM10010968_17270</name>
</gene>
<protein>
    <submittedName>
        <fullName evidence="7">Transposase</fullName>
    </submittedName>
</protein>
<dbReference type="PROSITE" id="PS51736">
    <property type="entry name" value="RECOMBINASES_3"/>
    <property type="match status" value="1"/>
</dbReference>
<dbReference type="CDD" id="cd00569">
    <property type="entry name" value="HTH_Hin_like"/>
    <property type="match status" value="1"/>
</dbReference>
<reference evidence="8" key="1">
    <citation type="journal article" date="2019" name="Int. J. Syst. Evol. Microbiol.">
        <title>The Global Catalogue of Microorganisms (GCM) 10K type strain sequencing project: providing services to taxonomists for standard genome sequencing and annotation.</title>
        <authorList>
            <consortium name="The Broad Institute Genomics Platform"/>
            <consortium name="The Broad Institute Genome Sequencing Center for Infectious Disease"/>
            <person name="Wu L."/>
            <person name="Ma J."/>
        </authorList>
    </citation>
    <scope>NUCLEOTIDE SEQUENCE [LARGE SCALE GENOMIC DNA]</scope>
    <source>
        <strain evidence="8">CGMCC 1.6960</strain>
    </source>
</reference>
<dbReference type="InterPro" id="IPR009057">
    <property type="entry name" value="Homeodomain-like_sf"/>
</dbReference>
<keyword evidence="4" id="KW-0233">DNA recombination</keyword>
<dbReference type="Gene3D" id="3.40.50.1390">
    <property type="entry name" value="Resolvase, N-terminal catalytic domain"/>
    <property type="match status" value="1"/>
</dbReference>
<feature type="active site" description="O-(5'-phospho-DNA)-serine intermediate" evidence="5">
    <location>
        <position position="16"/>
    </location>
</feature>
<keyword evidence="3" id="KW-0238">DNA-binding</keyword>
<dbReference type="Gene3D" id="1.10.10.60">
    <property type="entry name" value="Homeodomain-like"/>
    <property type="match status" value="1"/>
</dbReference>
<dbReference type="SUPFAM" id="SSF53041">
    <property type="entry name" value="Resolvase-like"/>
    <property type="match status" value="1"/>
</dbReference>
<organism evidence="7 8">
    <name type="scientific">Agrococcus terreus</name>
    <dbReference type="NCBI Taxonomy" id="574649"/>
    <lineage>
        <taxon>Bacteria</taxon>
        <taxon>Bacillati</taxon>
        <taxon>Actinomycetota</taxon>
        <taxon>Actinomycetes</taxon>
        <taxon>Micrococcales</taxon>
        <taxon>Microbacteriaceae</taxon>
        <taxon>Agrococcus</taxon>
    </lineage>
</organism>
<dbReference type="PANTHER" id="PTHR30461">
    <property type="entry name" value="DNA-INVERTASE FROM LAMBDOID PROPHAGE"/>
    <property type="match status" value="1"/>
</dbReference>
<proteinExistence type="inferred from homology"/>
<dbReference type="InterPro" id="IPR006119">
    <property type="entry name" value="Resolv_N"/>
</dbReference>
<comment type="similarity">
    <text evidence="1">Belongs to the site-specific recombinase resolvase family.</text>
</comment>
<evidence type="ECO:0000256" key="5">
    <source>
        <dbReference type="PROSITE-ProRule" id="PRU10137"/>
    </source>
</evidence>
<name>A0ABQ2KKC2_9MICO</name>
<accession>A0ABQ2KKC2</accession>
<dbReference type="PROSITE" id="PS00398">
    <property type="entry name" value="RECOMBINASES_2"/>
    <property type="match status" value="1"/>
</dbReference>
<comment type="caution">
    <text evidence="7">The sequence shown here is derived from an EMBL/GenBank/DDBJ whole genome shotgun (WGS) entry which is preliminary data.</text>
</comment>
<keyword evidence="2" id="KW-0229">DNA integration</keyword>
<feature type="domain" description="Resolvase/invertase-type recombinase catalytic" evidence="6">
    <location>
        <begin position="8"/>
        <end position="144"/>
    </location>
</feature>
<evidence type="ECO:0000313" key="8">
    <source>
        <dbReference type="Proteomes" id="UP000626982"/>
    </source>
</evidence>
<dbReference type="InterPro" id="IPR006118">
    <property type="entry name" value="Recombinase_CS"/>
</dbReference>